<sequence length="41" mass="4529">MCNDMLTQTLTEGRTVAKLETDLYVIKGSISIPQKGKTKIC</sequence>
<organism evidence="1">
    <name type="scientific">Arundo donax</name>
    <name type="common">Giant reed</name>
    <name type="synonym">Donax arundinaceus</name>
    <dbReference type="NCBI Taxonomy" id="35708"/>
    <lineage>
        <taxon>Eukaryota</taxon>
        <taxon>Viridiplantae</taxon>
        <taxon>Streptophyta</taxon>
        <taxon>Embryophyta</taxon>
        <taxon>Tracheophyta</taxon>
        <taxon>Spermatophyta</taxon>
        <taxon>Magnoliopsida</taxon>
        <taxon>Liliopsida</taxon>
        <taxon>Poales</taxon>
        <taxon>Poaceae</taxon>
        <taxon>PACMAD clade</taxon>
        <taxon>Arundinoideae</taxon>
        <taxon>Arundineae</taxon>
        <taxon>Arundo</taxon>
    </lineage>
</organism>
<accession>A0A0A9H108</accession>
<reference evidence="1" key="2">
    <citation type="journal article" date="2015" name="Data Brief">
        <title>Shoot transcriptome of the giant reed, Arundo donax.</title>
        <authorList>
            <person name="Barrero R.A."/>
            <person name="Guerrero F.D."/>
            <person name="Moolhuijzen P."/>
            <person name="Goolsby J.A."/>
            <person name="Tidwell J."/>
            <person name="Bellgard S.E."/>
            <person name="Bellgard M.I."/>
        </authorList>
    </citation>
    <scope>NUCLEOTIDE SEQUENCE</scope>
    <source>
        <tissue evidence="1">Shoot tissue taken approximately 20 cm above the soil surface</tissue>
    </source>
</reference>
<evidence type="ECO:0000313" key="1">
    <source>
        <dbReference type="EMBL" id="JAE28511.1"/>
    </source>
</evidence>
<dbReference type="EMBL" id="GBRH01169385">
    <property type="protein sequence ID" value="JAE28511.1"/>
    <property type="molecule type" value="Transcribed_RNA"/>
</dbReference>
<proteinExistence type="predicted"/>
<reference evidence="1" key="1">
    <citation type="submission" date="2014-09" db="EMBL/GenBank/DDBJ databases">
        <authorList>
            <person name="Magalhaes I.L.F."/>
            <person name="Oliveira U."/>
            <person name="Santos F.R."/>
            <person name="Vidigal T.H.D.A."/>
            <person name="Brescovit A.D."/>
            <person name="Santos A.J."/>
        </authorList>
    </citation>
    <scope>NUCLEOTIDE SEQUENCE</scope>
    <source>
        <tissue evidence="1">Shoot tissue taken approximately 20 cm above the soil surface</tissue>
    </source>
</reference>
<dbReference type="AlphaFoldDB" id="A0A0A9H108"/>
<protein>
    <submittedName>
        <fullName evidence="1">Uncharacterized protein</fullName>
    </submittedName>
</protein>
<name>A0A0A9H108_ARUDO</name>